<keyword evidence="13" id="KW-1185">Reference proteome</keyword>
<evidence type="ECO:0000256" key="7">
    <source>
        <dbReference type="ARBA" id="ARBA00022840"/>
    </source>
</evidence>
<dbReference type="InterPro" id="IPR003594">
    <property type="entry name" value="HATPase_dom"/>
</dbReference>
<organism evidence="12 13">
    <name type="scientific">Nonomuraea indica</name>
    <dbReference type="NCBI Taxonomy" id="1581193"/>
    <lineage>
        <taxon>Bacteria</taxon>
        <taxon>Bacillati</taxon>
        <taxon>Actinomycetota</taxon>
        <taxon>Actinomycetes</taxon>
        <taxon>Streptosporangiales</taxon>
        <taxon>Streptosporangiaceae</taxon>
        <taxon>Nonomuraea</taxon>
    </lineage>
</organism>
<proteinExistence type="predicted"/>
<feature type="transmembrane region" description="Helical" evidence="9">
    <location>
        <begin position="127"/>
        <end position="146"/>
    </location>
</feature>
<keyword evidence="6 12" id="KW-0418">Kinase</keyword>
<dbReference type="RefSeq" id="WP_397021401.1">
    <property type="nucleotide sequence ID" value="NZ_JBITMB010000003.1"/>
</dbReference>
<keyword evidence="3" id="KW-0597">Phosphoprotein</keyword>
<dbReference type="Proteomes" id="UP001612928">
    <property type="component" value="Unassembled WGS sequence"/>
</dbReference>
<evidence type="ECO:0000256" key="1">
    <source>
        <dbReference type="ARBA" id="ARBA00000085"/>
    </source>
</evidence>
<evidence type="ECO:0000256" key="2">
    <source>
        <dbReference type="ARBA" id="ARBA00012438"/>
    </source>
</evidence>
<feature type="domain" description="Histidine kinase/HSP90-like ATPase" evidence="10">
    <location>
        <begin position="287"/>
        <end position="377"/>
    </location>
</feature>
<feature type="transmembrane region" description="Helical" evidence="9">
    <location>
        <begin position="57"/>
        <end position="82"/>
    </location>
</feature>
<evidence type="ECO:0000256" key="8">
    <source>
        <dbReference type="ARBA" id="ARBA00023012"/>
    </source>
</evidence>
<dbReference type="CDD" id="cd16917">
    <property type="entry name" value="HATPase_UhpB-NarQ-NarX-like"/>
    <property type="match status" value="1"/>
</dbReference>
<dbReference type="EC" id="2.7.13.3" evidence="2"/>
<evidence type="ECO:0000256" key="5">
    <source>
        <dbReference type="ARBA" id="ARBA00022741"/>
    </source>
</evidence>
<dbReference type="Gene3D" id="1.20.5.1930">
    <property type="match status" value="1"/>
</dbReference>
<name>A0ABW8A437_9ACTN</name>
<keyword evidence="4" id="KW-0808">Transferase</keyword>
<dbReference type="InterPro" id="IPR011712">
    <property type="entry name" value="Sig_transdc_His_kin_sub3_dim/P"/>
</dbReference>
<dbReference type="InterPro" id="IPR050482">
    <property type="entry name" value="Sensor_HK_TwoCompSys"/>
</dbReference>
<evidence type="ECO:0000256" key="6">
    <source>
        <dbReference type="ARBA" id="ARBA00022777"/>
    </source>
</evidence>
<evidence type="ECO:0000259" key="11">
    <source>
        <dbReference type="Pfam" id="PF07730"/>
    </source>
</evidence>
<sequence>MRVNRQMTPVLLGVAVFAVSLGSTSGGLGVVSGLPFPLPLVAAGAAGAAAWRVRRSWWPLAAIGAVAYVVLVMWPPLVVASYHAGTRLRRTRDIALYLGAAVVVLVASVGAGRIAGGPRELATATPANALLMAVAAMVLPLVYGLWIRSRRDVLAAARERADRLESEQVMRAEQARSQERARIAREMHDVVAHRVSLMVLHAGALELAAGDERTAEAAAMIGGIGREALANLREVLGVLRSTEQPAPLAPQPTLADLDRLLDQSRALGIPVTRQDHGEPRPLRSTVERTAYRVVQEALTNVHKHAAGAATDVHVHFLPGELRVEVRNRPARGGPAPLPGSGWGLAGLRERVELLNGTLRTGPEDGGGFGVIAEIPLEAA</sequence>
<keyword evidence="7" id="KW-0067">ATP-binding</keyword>
<protein>
    <recommendedName>
        <fullName evidence="2">histidine kinase</fullName>
        <ecNumber evidence="2">2.7.13.3</ecNumber>
    </recommendedName>
</protein>
<keyword evidence="9" id="KW-0472">Membrane</keyword>
<comment type="catalytic activity">
    <reaction evidence="1">
        <text>ATP + protein L-histidine = ADP + protein N-phospho-L-histidine.</text>
        <dbReference type="EC" id="2.7.13.3"/>
    </reaction>
</comment>
<evidence type="ECO:0000259" key="10">
    <source>
        <dbReference type="Pfam" id="PF02518"/>
    </source>
</evidence>
<keyword evidence="5" id="KW-0547">Nucleotide-binding</keyword>
<gene>
    <name evidence="12" type="ORF">ACIBP5_16280</name>
</gene>
<dbReference type="PANTHER" id="PTHR24421:SF10">
    <property type="entry name" value="NITRATE_NITRITE SENSOR PROTEIN NARQ"/>
    <property type="match status" value="1"/>
</dbReference>
<evidence type="ECO:0000256" key="9">
    <source>
        <dbReference type="SAM" id="Phobius"/>
    </source>
</evidence>
<dbReference type="PANTHER" id="PTHR24421">
    <property type="entry name" value="NITRATE/NITRITE SENSOR PROTEIN NARX-RELATED"/>
    <property type="match status" value="1"/>
</dbReference>
<dbReference type="Pfam" id="PF02518">
    <property type="entry name" value="HATPase_c"/>
    <property type="match status" value="1"/>
</dbReference>
<comment type="caution">
    <text evidence="12">The sequence shown here is derived from an EMBL/GenBank/DDBJ whole genome shotgun (WGS) entry which is preliminary data.</text>
</comment>
<accession>A0ABW8A437</accession>
<dbReference type="SUPFAM" id="SSF55874">
    <property type="entry name" value="ATPase domain of HSP90 chaperone/DNA topoisomerase II/histidine kinase"/>
    <property type="match status" value="1"/>
</dbReference>
<dbReference type="Pfam" id="PF07730">
    <property type="entry name" value="HisKA_3"/>
    <property type="match status" value="1"/>
</dbReference>
<evidence type="ECO:0000313" key="13">
    <source>
        <dbReference type="Proteomes" id="UP001612928"/>
    </source>
</evidence>
<keyword evidence="9" id="KW-0812">Transmembrane</keyword>
<evidence type="ECO:0000313" key="12">
    <source>
        <dbReference type="EMBL" id="MFI7441516.1"/>
    </source>
</evidence>
<dbReference type="EMBL" id="JBITMB010000003">
    <property type="protein sequence ID" value="MFI7441516.1"/>
    <property type="molecule type" value="Genomic_DNA"/>
</dbReference>
<feature type="transmembrane region" description="Helical" evidence="9">
    <location>
        <begin position="94"/>
        <end position="115"/>
    </location>
</feature>
<dbReference type="GO" id="GO:0016301">
    <property type="term" value="F:kinase activity"/>
    <property type="evidence" value="ECO:0007669"/>
    <property type="project" value="UniProtKB-KW"/>
</dbReference>
<keyword evidence="8" id="KW-0902">Two-component regulatory system</keyword>
<feature type="domain" description="Signal transduction histidine kinase subgroup 3 dimerisation and phosphoacceptor" evidence="11">
    <location>
        <begin position="179"/>
        <end position="243"/>
    </location>
</feature>
<reference evidence="12 13" key="1">
    <citation type="submission" date="2024-10" db="EMBL/GenBank/DDBJ databases">
        <title>The Natural Products Discovery Center: Release of the First 8490 Sequenced Strains for Exploring Actinobacteria Biosynthetic Diversity.</title>
        <authorList>
            <person name="Kalkreuter E."/>
            <person name="Kautsar S.A."/>
            <person name="Yang D."/>
            <person name="Bader C.D."/>
            <person name="Teijaro C.N."/>
            <person name="Fluegel L."/>
            <person name="Davis C.M."/>
            <person name="Simpson J.R."/>
            <person name="Lauterbach L."/>
            <person name="Steele A.D."/>
            <person name="Gui C."/>
            <person name="Meng S."/>
            <person name="Li G."/>
            <person name="Viehrig K."/>
            <person name="Ye F."/>
            <person name="Su P."/>
            <person name="Kiefer A.F."/>
            <person name="Nichols A."/>
            <person name="Cepeda A.J."/>
            <person name="Yan W."/>
            <person name="Fan B."/>
            <person name="Jiang Y."/>
            <person name="Adhikari A."/>
            <person name="Zheng C.-J."/>
            <person name="Schuster L."/>
            <person name="Cowan T.M."/>
            <person name="Smanski M.J."/>
            <person name="Chevrette M.G."/>
            <person name="De Carvalho L.P.S."/>
            <person name="Shen B."/>
        </authorList>
    </citation>
    <scope>NUCLEOTIDE SEQUENCE [LARGE SCALE GENOMIC DNA]</scope>
    <source>
        <strain evidence="12 13">NPDC049503</strain>
    </source>
</reference>
<evidence type="ECO:0000256" key="4">
    <source>
        <dbReference type="ARBA" id="ARBA00022679"/>
    </source>
</evidence>
<evidence type="ECO:0000256" key="3">
    <source>
        <dbReference type="ARBA" id="ARBA00022553"/>
    </source>
</evidence>
<dbReference type="InterPro" id="IPR036890">
    <property type="entry name" value="HATPase_C_sf"/>
</dbReference>
<dbReference type="Gene3D" id="3.30.565.10">
    <property type="entry name" value="Histidine kinase-like ATPase, C-terminal domain"/>
    <property type="match status" value="1"/>
</dbReference>
<keyword evidence="9" id="KW-1133">Transmembrane helix</keyword>